<proteinExistence type="inferred from homology"/>
<evidence type="ECO:0000313" key="14">
    <source>
        <dbReference type="Proteomes" id="UP000031535"/>
    </source>
</evidence>
<feature type="transmembrane region" description="Helical" evidence="11">
    <location>
        <begin position="46"/>
        <end position="69"/>
    </location>
</feature>
<sequence>MATHEHYYVPAQSKWPIIATTGMLITMFGLGTWFNDLKAARPDSHGPLIFFVGGLLLAYMLFGWFGTVIKESRSGLYSAQMDRSFRWGMSWFIFSEVMFFIAFFGALFYVRNLSVPWLAGDGGAKGVITHLLWPDFQNAWPLLHNPDPKIFPGPKETISPWGLPLLNTVLLVSSSVTVTIAHHALKNGHRGALKLWLAFTILLGLGFLSFQAKEYIHAYHELGLTLGSGIYGATFFMLTGFHGAHVTIGTLILFVMLMRVMRGHFNAEHQFGFEAASWYWHFVDVVWICLFVFVYVL</sequence>
<dbReference type="PROSITE" id="PS50253">
    <property type="entry name" value="COX3"/>
    <property type="match status" value="1"/>
</dbReference>
<dbReference type="FunFam" id="1.20.120.80:FF:000003">
    <property type="entry name" value="Cytochrome c oxidase subunit 3"/>
    <property type="match status" value="1"/>
</dbReference>
<dbReference type="PANTHER" id="PTHR11403:SF7">
    <property type="entry name" value="CYTOCHROME C OXIDASE SUBUNIT 3"/>
    <property type="match status" value="1"/>
</dbReference>
<dbReference type="AlphaFoldDB" id="A0A0C2IGR1"/>
<comment type="subcellular location">
    <subcellularLocation>
        <location evidence="10">Cell membrane</location>
        <topology evidence="10">Multi-pass membrane protein</topology>
    </subcellularLocation>
    <subcellularLocation>
        <location evidence="1">Membrane</location>
        <topology evidence="1">Multi-pass membrane protein</topology>
    </subcellularLocation>
</comment>
<feature type="transmembrane region" description="Helical" evidence="11">
    <location>
        <begin position="15"/>
        <end position="34"/>
    </location>
</feature>
<evidence type="ECO:0000256" key="10">
    <source>
        <dbReference type="RuleBase" id="RU003376"/>
    </source>
</evidence>
<keyword evidence="14" id="KW-1185">Reference proteome</keyword>
<reference evidence="13 14" key="1">
    <citation type="submission" date="2015-01" db="EMBL/GenBank/DDBJ databases">
        <title>Complete genome of Pseudomonas batumici UCM B-321 producer of the batumin antibiotic with strong antistaphilococcal and potential anticancer activity.</title>
        <authorList>
            <person name="Klochko V.V."/>
            <person name="Zelena L.B."/>
            <person name="Elena K.A."/>
            <person name="Reva O.N."/>
        </authorList>
    </citation>
    <scope>NUCLEOTIDE SEQUENCE [LARGE SCALE GENOMIC DNA]</scope>
    <source>
        <strain evidence="13 14">UCM B-321</strain>
    </source>
</reference>
<feature type="domain" description="Heme-copper oxidase subunit III family profile" evidence="12">
    <location>
        <begin position="3"/>
        <end position="297"/>
    </location>
</feature>
<dbReference type="InterPro" id="IPR035973">
    <property type="entry name" value="Cyt_c_oxidase_su3-like_sf"/>
</dbReference>
<dbReference type="PATRIC" id="fig|226910.6.peg.53"/>
<dbReference type="SUPFAM" id="SSF81452">
    <property type="entry name" value="Cytochrome c oxidase subunit III-like"/>
    <property type="match status" value="1"/>
</dbReference>
<comment type="similarity">
    <text evidence="2 10">Belongs to the cytochrome c oxidase subunit 3 family.</text>
</comment>
<keyword evidence="6 11" id="KW-1133">Transmembrane helix</keyword>
<evidence type="ECO:0000256" key="3">
    <source>
        <dbReference type="ARBA" id="ARBA00012949"/>
    </source>
</evidence>
<keyword evidence="5" id="KW-1278">Translocase</keyword>
<protein>
    <recommendedName>
        <fullName evidence="3">cytochrome-c oxidase</fullName>
        <ecNumber evidence="3">7.1.1.9</ecNumber>
    </recommendedName>
    <alternativeName>
        <fullName evidence="8">Cytochrome aa3 subunit 3</fullName>
    </alternativeName>
    <alternativeName>
        <fullName evidence="9">Cytochrome c oxidase polypeptide III</fullName>
    </alternativeName>
</protein>
<dbReference type="EC" id="7.1.1.9" evidence="3"/>
<evidence type="ECO:0000256" key="11">
    <source>
        <dbReference type="SAM" id="Phobius"/>
    </source>
</evidence>
<dbReference type="RefSeq" id="WP_040062911.1">
    <property type="nucleotide sequence ID" value="NZ_CP144470.1"/>
</dbReference>
<dbReference type="InterPro" id="IPR013833">
    <property type="entry name" value="Cyt_c_oxidase_su3_a-hlx"/>
</dbReference>
<dbReference type="InterPro" id="IPR024791">
    <property type="entry name" value="Cyt_c/ubiquinol_Oxase_su3"/>
</dbReference>
<evidence type="ECO:0000256" key="8">
    <source>
        <dbReference type="ARBA" id="ARBA00031400"/>
    </source>
</evidence>
<evidence type="ECO:0000256" key="6">
    <source>
        <dbReference type="ARBA" id="ARBA00022989"/>
    </source>
</evidence>
<evidence type="ECO:0000256" key="9">
    <source>
        <dbReference type="ARBA" id="ARBA00031625"/>
    </source>
</evidence>
<evidence type="ECO:0000313" key="13">
    <source>
        <dbReference type="EMBL" id="KIH86180.1"/>
    </source>
</evidence>
<evidence type="ECO:0000256" key="2">
    <source>
        <dbReference type="ARBA" id="ARBA00010581"/>
    </source>
</evidence>
<organism evidence="13 14">
    <name type="scientific">Pseudomonas batumici</name>
    <dbReference type="NCBI Taxonomy" id="226910"/>
    <lineage>
        <taxon>Bacteria</taxon>
        <taxon>Pseudomonadati</taxon>
        <taxon>Pseudomonadota</taxon>
        <taxon>Gammaproteobacteria</taxon>
        <taxon>Pseudomonadales</taxon>
        <taxon>Pseudomonadaceae</taxon>
        <taxon>Pseudomonas</taxon>
    </lineage>
</organism>
<dbReference type="Proteomes" id="UP000031535">
    <property type="component" value="Unassembled WGS sequence"/>
</dbReference>
<evidence type="ECO:0000256" key="1">
    <source>
        <dbReference type="ARBA" id="ARBA00004141"/>
    </source>
</evidence>
<dbReference type="Gene3D" id="1.20.120.80">
    <property type="entry name" value="Cytochrome c oxidase, subunit III, four-helix bundle"/>
    <property type="match status" value="1"/>
</dbReference>
<gene>
    <name evidence="13" type="ORF">UCMB321_0053</name>
</gene>
<feature type="transmembrane region" description="Helical" evidence="11">
    <location>
        <begin position="230"/>
        <end position="257"/>
    </location>
</feature>
<dbReference type="STRING" id="226910.UCMB321_0053"/>
<dbReference type="Gene3D" id="1.10.287.70">
    <property type="match status" value="1"/>
</dbReference>
<evidence type="ECO:0000259" key="12">
    <source>
        <dbReference type="PROSITE" id="PS50253"/>
    </source>
</evidence>
<dbReference type="EMBL" id="JXDG01000001">
    <property type="protein sequence ID" value="KIH86180.1"/>
    <property type="molecule type" value="Genomic_DNA"/>
</dbReference>
<keyword evidence="4 10" id="KW-0812">Transmembrane</keyword>
<dbReference type="GO" id="GO:0019646">
    <property type="term" value="P:aerobic electron transport chain"/>
    <property type="evidence" value="ECO:0007669"/>
    <property type="project" value="InterPro"/>
</dbReference>
<dbReference type="GO" id="GO:0004129">
    <property type="term" value="F:cytochrome-c oxidase activity"/>
    <property type="evidence" value="ECO:0007669"/>
    <property type="project" value="UniProtKB-EC"/>
</dbReference>
<keyword evidence="7 11" id="KW-0472">Membrane</keyword>
<evidence type="ECO:0000256" key="7">
    <source>
        <dbReference type="ARBA" id="ARBA00023136"/>
    </source>
</evidence>
<evidence type="ECO:0000256" key="4">
    <source>
        <dbReference type="ARBA" id="ARBA00022692"/>
    </source>
</evidence>
<dbReference type="Pfam" id="PF00510">
    <property type="entry name" value="COX3"/>
    <property type="match status" value="2"/>
</dbReference>
<dbReference type="GO" id="GO:0005886">
    <property type="term" value="C:plasma membrane"/>
    <property type="evidence" value="ECO:0007669"/>
    <property type="project" value="UniProtKB-SubCell"/>
</dbReference>
<accession>A0A0C2IGR1</accession>
<dbReference type="InterPro" id="IPR000298">
    <property type="entry name" value="Cyt_c_oxidase-like_su3"/>
</dbReference>
<evidence type="ECO:0000256" key="5">
    <source>
        <dbReference type="ARBA" id="ARBA00022967"/>
    </source>
</evidence>
<dbReference type="CDD" id="cd01665">
    <property type="entry name" value="Cyt_c_Oxidase_III"/>
    <property type="match status" value="1"/>
</dbReference>
<feature type="transmembrane region" description="Helical" evidence="11">
    <location>
        <begin position="90"/>
        <end position="110"/>
    </location>
</feature>
<name>A0A0C2IGR1_9PSED</name>
<dbReference type="OrthoDB" id="9810850at2"/>
<dbReference type="InterPro" id="IPR033945">
    <property type="entry name" value="Cyt_c_oxase_su3_dom"/>
</dbReference>
<dbReference type="PANTHER" id="PTHR11403">
    <property type="entry name" value="CYTOCHROME C OXIDASE SUBUNIT III"/>
    <property type="match status" value="1"/>
</dbReference>
<feature type="transmembrane region" description="Helical" evidence="11">
    <location>
        <begin position="278"/>
        <end position="296"/>
    </location>
</feature>
<comment type="caution">
    <text evidence="13">The sequence shown here is derived from an EMBL/GenBank/DDBJ whole genome shotgun (WGS) entry which is preliminary data.</text>
</comment>
<feature type="transmembrane region" description="Helical" evidence="11">
    <location>
        <begin position="193"/>
        <end position="210"/>
    </location>
</feature>